<dbReference type="SUPFAM" id="SSF75217">
    <property type="entry name" value="alpha/beta knot"/>
    <property type="match status" value="1"/>
</dbReference>
<protein>
    <recommendedName>
        <fullName evidence="3">tRNA/rRNA methyltransferase SpoU type domain-containing protein</fullName>
    </recommendedName>
</protein>
<dbReference type="AlphaFoldDB" id="A0A0S7WPU6"/>
<dbReference type="GO" id="GO:0003723">
    <property type="term" value="F:RNA binding"/>
    <property type="evidence" value="ECO:0007669"/>
    <property type="project" value="InterPro"/>
</dbReference>
<organism evidence="4 5">
    <name type="scientific">candidate division TA06 bacterium DG_24</name>
    <dbReference type="NCBI Taxonomy" id="1703770"/>
    <lineage>
        <taxon>Bacteria</taxon>
        <taxon>Bacteria division TA06</taxon>
    </lineage>
</organism>
<dbReference type="EMBL" id="LIZS01000073">
    <property type="protein sequence ID" value="KPJ52177.1"/>
    <property type="molecule type" value="Genomic_DNA"/>
</dbReference>
<keyword evidence="2" id="KW-0808">Transferase</keyword>
<sequence>MEDSFRVRGRDSRLSPEDLIKIERHPIHVVLDNLRSAFNVGSIFRTADAALVERLHLCGITAYPPHQKLDKTAMGALDYVPWEHHPDTRDAVLSLKDRGMPIVCLEPADISKRFWEIEYPRPVCLVLGNEALGISRDVLHLADHLVHIPMLGFKNSINVATAFGVVVFEVVRQYRGGQC</sequence>
<proteinExistence type="predicted"/>
<dbReference type="InterPro" id="IPR001537">
    <property type="entry name" value="SpoU_MeTrfase"/>
</dbReference>
<gene>
    <name evidence="4" type="ORF">AMJ39_08495</name>
</gene>
<accession>A0A0S7WPU6</accession>
<evidence type="ECO:0000313" key="5">
    <source>
        <dbReference type="Proteomes" id="UP000052008"/>
    </source>
</evidence>
<dbReference type="STRING" id="1703770.AMJ39_08495"/>
<dbReference type="Gene3D" id="3.40.1280.10">
    <property type="match status" value="1"/>
</dbReference>
<dbReference type="PANTHER" id="PTHR43191">
    <property type="entry name" value="RRNA METHYLTRANSFERASE 3"/>
    <property type="match status" value="1"/>
</dbReference>
<dbReference type="InterPro" id="IPR029026">
    <property type="entry name" value="tRNA_m1G_MTases_N"/>
</dbReference>
<reference evidence="4 5" key="1">
    <citation type="journal article" date="2015" name="Microbiome">
        <title>Genomic resolution of linkages in carbon, nitrogen, and sulfur cycling among widespread estuary sediment bacteria.</title>
        <authorList>
            <person name="Baker B.J."/>
            <person name="Lazar C.S."/>
            <person name="Teske A.P."/>
            <person name="Dick G.J."/>
        </authorList>
    </citation>
    <scope>NUCLEOTIDE SEQUENCE [LARGE SCALE GENOMIC DNA]</scope>
    <source>
        <strain evidence="4">DG_24</strain>
    </source>
</reference>
<dbReference type="CDD" id="cd18097">
    <property type="entry name" value="SpoU-like"/>
    <property type="match status" value="1"/>
</dbReference>
<feature type="domain" description="tRNA/rRNA methyltransferase SpoU type" evidence="3">
    <location>
        <begin position="27"/>
        <end position="167"/>
    </location>
</feature>
<evidence type="ECO:0000259" key="3">
    <source>
        <dbReference type="Pfam" id="PF00588"/>
    </source>
</evidence>
<evidence type="ECO:0000313" key="4">
    <source>
        <dbReference type="EMBL" id="KPJ52177.1"/>
    </source>
</evidence>
<dbReference type="Pfam" id="PF00588">
    <property type="entry name" value="SpoU_methylase"/>
    <property type="match status" value="1"/>
</dbReference>
<evidence type="ECO:0000256" key="1">
    <source>
        <dbReference type="ARBA" id="ARBA00022603"/>
    </source>
</evidence>
<name>A0A0S7WPU6_UNCT6</name>
<dbReference type="PANTHER" id="PTHR43191:SF7">
    <property type="entry name" value="OBP33PEP LIKE PROTEIN"/>
    <property type="match status" value="1"/>
</dbReference>
<dbReference type="InterPro" id="IPR051259">
    <property type="entry name" value="rRNA_Methyltransferase"/>
</dbReference>
<evidence type="ECO:0000256" key="2">
    <source>
        <dbReference type="ARBA" id="ARBA00022679"/>
    </source>
</evidence>
<dbReference type="Proteomes" id="UP000052008">
    <property type="component" value="Unassembled WGS sequence"/>
</dbReference>
<dbReference type="GO" id="GO:0006396">
    <property type="term" value="P:RNA processing"/>
    <property type="evidence" value="ECO:0007669"/>
    <property type="project" value="InterPro"/>
</dbReference>
<keyword evidence="1" id="KW-0489">Methyltransferase</keyword>
<dbReference type="GO" id="GO:0008173">
    <property type="term" value="F:RNA methyltransferase activity"/>
    <property type="evidence" value="ECO:0007669"/>
    <property type="project" value="InterPro"/>
</dbReference>
<dbReference type="GO" id="GO:0032259">
    <property type="term" value="P:methylation"/>
    <property type="evidence" value="ECO:0007669"/>
    <property type="project" value="UniProtKB-KW"/>
</dbReference>
<comment type="caution">
    <text evidence="4">The sequence shown here is derived from an EMBL/GenBank/DDBJ whole genome shotgun (WGS) entry which is preliminary data.</text>
</comment>
<dbReference type="InterPro" id="IPR029028">
    <property type="entry name" value="Alpha/beta_knot_MTases"/>
</dbReference>